<keyword evidence="2" id="KW-0812">Transmembrane</keyword>
<dbReference type="Proteomes" id="UP001054945">
    <property type="component" value="Unassembled WGS sequence"/>
</dbReference>
<gene>
    <name evidence="3" type="primary">AVEN_39638_1</name>
    <name evidence="3" type="ORF">CEXT_357941</name>
</gene>
<reference evidence="3 4" key="1">
    <citation type="submission" date="2021-06" db="EMBL/GenBank/DDBJ databases">
        <title>Caerostris extrusa draft genome.</title>
        <authorList>
            <person name="Kono N."/>
            <person name="Arakawa K."/>
        </authorList>
    </citation>
    <scope>NUCLEOTIDE SEQUENCE [LARGE SCALE GENOMIC DNA]</scope>
</reference>
<proteinExistence type="predicted"/>
<evidence type="ECO:0000256" key="1">
    <source>
        <dbReference type="SAM" id="MobiDB-lite"/>
    </source>
</evidence>
<organism evidence="3 4">
    <name type="scientific">Caerostris extrusa</name>
    <name type="common">Bark spider</name>
    <name type="synonym">Caerostris bankana</name>
    <dbReference type="NCBI Taxonomy" id="172846"/>
    <lineage>
        <taxon>Eukaryota</taxon>
        <taxon>Metazoa</taxon>
        <taxon>Ecdysozoa</taxon>
        <taxon>Arthropoda</taxon>
        <taxon>Chelicerata</taxon>
        <taxon>Arachnida</taxon>
        <taxon>Araneae</taxon>
        <taxon>Araneomorphae</taxon>
        <taxon>Entelegynae</taxon>
        <taxon>Araneoidea</taxon>
        <taxon>Araneidae</taxon>
        <taxon>Caerostris</taxon>
    </lineage>
</organism>
<feature type="transmembrane region" description="Helical" evidence="2">
    <location>
        <begin position="121"/>
        <end position="143"/>
    </location>
</feature>
<dbReference type="EMBL" id="BPLR01018283">
    <property type="protein sequence ID" value="GIY98378.1"/>
    <property type="molecule type" value="Genomic_DNA"/>
</dbReference>
<sequence>MNGIQNANGRTTAACAQLQRERRDGELVPRGVRRGQRRGTESVLLHGDSRHGQQCPAAERVSANGRLHGPGLFAGSTYTVSLFSSNARGRSRPVVIQVSTAASPESQTRQDDMWQLSLNPMLLILCGAVGGLLFVILLIVILIKVHIVRTKRKDMASSSGNEK</sequence>
<keyword evidence="4" id="KW-1185">Reference proteome</keyword>
<keyword evidence="2" id="KW-0472">Membrane</keyword>
<protein>
    <submittedName>
        <fullName evidence="3">Fibronectin type-III domain-containing protein</fullName>
    </submittedName>
</protein>
<comment type="caution">
    <text evidence="3">The sequence shown here is derived from an EMBL/GenBank/DDBJ whole genome shotgun (WGS) entry which is preliminary data.</text>
</comment>
<keyword evidence="2" id="KW-1133">Transmembrane helix</keyword>
<evidence type="ECO:0000256" key="2">
    <source>
        <dbReference type="SAM" id="Phobius"/>
    </source>
</evidence>
<name>A0AAV4XVL3_CAEEX</name>
<accession>A0AAV4XVL3</accession>
<evidence type="ECO:0000313" key="3">
    <source>
        <dbReference type="EMBL" id="GIY98378.1"/>
    </source>
</evidence>
<dbReference type="AlphaFoldDB" id="A0AAV4XVL3"/>
<evidence type="ECO:0000313" key="4">
    <source>
        <dbReference type="Proteomes" id="UP001054945"/>
    </source>
</evidence>
<feature type="region of interest" description="Disordered" evidence="1">
    <location>
        <begin position="22"/>
        <end position="42"/>
    </location>
</feature>